<name>A0A1I1I680_9SPHI</name>
<evidence type="ECO:0000313" key="2">
    <source>
        <dbReference type="Proteomes" id="UP000199577"/>
    </source>
</evidence>
<gene>
    <name evidence="1" type="ORF">SAMN05421747_10864</name>
</gene>
<dbReference type="PANTHER" id="PTHR30535">
    <property type="entry name" value="VITAMIN B12-BINDING PROTEIN"/>
    <property type="match status" value="1"/>
</dbReference>
<dbReference type="Gene3D" id="3.40.50.1980">
    <property type="entry name" value="Nitrogenase molybdenum iron protein domain"/>
    <property type="match status" value="1"/>
</dbReference>
<dbReference type="OrthoDB" id="794310at2"/>
<dbReference type="InterPro" id="IPR050902">
    <property type="entry name" value="ABC_Transporter_SBP"/>
</dbReference>
<dbReference type="RefSeq" id="WP_090973480.1">
    <property type="nucleotide sequence ID" value="NZ_FOLL01000008.1"/>
</dbReference>
<organism evidence="1 2">
    <name type="scientific">Parapedobacter composti</name>
    <dbReference type="NCBI Taxonomy" id="623281"/>
    <lineage>
        <taxon>Bacteria</taxon>
        <taxon>Pseudomonadati</taxon>
        <taxon>Bacteroidota</taxon>
        <taxon>Sphingobacteriia</taxon>
        <taxon>Sphingobacteriales</taxon>
        <taxon>Sphingobacteriaceae</taxon>
        <taxon>Parapedobacter</taxon>
    </lineage>
</organism>
<dbReference type="Proteomes" id="UP000199577">
    <property type="component" value="Unassembled WGS sequence"/>
</dbReference>
<accession>A0A1I1I680</accession>
<sequence>MRSHFSAAQLVLDALNLAATDLPLLEHTGEYQDLVRATTPDDVYTGLRAIGRILNAQQRAETLVEALEERINIIVHKLKFIPETHKPRVLLLQAISPLTAIRQAYLDNLVRIAGGIPLLETAAAGEQPDIIILISKEPVPQLLKEVPGLFSAPAWRHVPAIMHSNIFIIHHNQYLRQPGALIADDAEILAEIIHPKYFIFGRDEDVWMRFNLS</sequence>
<dbReference type="AlphaFoldDB" id="A0A1I1I680"/>
<proteinExistence type="predicted"/>
<protein>
    <submittedName>
        <fullName evidence="1">Iron complex transport system substrate-binding protein</fullName>
    </submittedName>
</protein>
<dbReference type="SUPFAM" id="SSF53807">
    <property type="entry name" value="Helical backbone' metal receptor"/>
    <property type="match status" value="1"/>
</dbReference>
<evidence type="ECO:0000313" key="1">
    <source>
        <dbReference type="EMBL" id="SFC31312.1"/>
    </source>
</evidence>
<dbReference type="PANTHER" id="PTHR30535:SF34">
    <property type="entry name" value="MOLYBDATE-BINDING PROTEIN MOLA"/>
    <property type="match status" value="1"/>
</dbReference>
<reference evidence="1 2" key="1">
    <citation type="submission" date="2016-10" db="EMBL/GenBank/DDBJ databases">
        <authorList>
            <person name="de Groot N.N."/>
        </authorList>
    </citation>
    <scope>NUCLEOTIDE SEQUENCE [LARGE SCALE GENOMIC DNA]</scope>
    <source>
        <strain evidence="1 2">DSM 22900</strain>
    </source>
</reference>
<keyword evidence="2" id="KW-1185">Reference proteome</keyword>
<dbReference type="STRING" id="623281.SAMN05421747_10864"/>
<dbReference type="EMBL" id="FOLL01000008">
    <property type="protein sequence ID" value="SFC31312.1"/>
    <property type="molecule type" value="Genomic_DNA"/>
</dbReference>